<evidence type="ECO:0000313" key="2">
    <source>
        <dbReference type="EMBL" id="PIW14489.1"/>
    </source>
</evidence>
<organism evidence="2 3">
    <name type="scientific">bacterium (Candidatus Blackallbacteria) CG17_big_fil_post_rev_8_21_14_2_50_48_46</name>
    <dbReference type="NCBI Taxonomy" id="2014261"/>
    <lineage>
        <taxon>Bacteria</taxon>
        <taxon>Candidatus Blackallbacteria</taxon>
    </lineage>
</organism>
<reference evidence="2 3" key="1">
    <citation type="submission" date="2017-09" db="EMBL/GenBank/DDBJ databases">
        <title>Depth-based differentiation of microbial function through sediment-hosted aquifers and enrichment of novel symbionts in the deep terrestrial subsurface.</title>
        <authorList>
            <person name="Probst A.J."/>
            <person name="Ladd B."/>
            <person name="Jarett J.K."/>
            <person name="Geller-Mcgrath D.E."/>
            <person name="Sieber C.M."/>
            <person name="Emerson J.B."/>
            <person name="Anantharaman K."/>
            <person name="Thomas B.C."/>
            <person name="Malmstrom R."/>
            <person name="Stieglmeier M."/>
            <person name="Klingl A."/>
            <person name="Woyke T."/>
            <person name="Ryan C.M."/>
            <person name="Banfield J.F."/>
        </authorList>
    </citation>
    <scope>NUCLEOTIDE SEQUENCE [LARGE SCALE GENOMIC DNA]</scope>
    <source>
        <strain evidence="2">CG17_big_fil_post_rev_8_21_14_2_50_48_46</strain>
    </source>
</reference>
<proteinExistence type="predicted"/>
<accession>A0A2M7FZX7</accession>
<dbReference type="EMBL" id="PFFQ01000059">
    <property type="protein sequence ID" value="PIW14489.1"/>
    <property type="molecule type" value="Genomic_DNA"/>
</dbReference>
<evidence type="ECO:0000313" key="3">
    <source>
        <dbReference type="Proteomes" id="UP000231019"/>
    </source>
</evidence>
<name>A0A2M7FZX7_9BACT</name>
<sequence length="157" mass="17027">MQKNKSISILSILLTLLLSITLSVPAFACETVECIKIKKDPAVAMGLNLIPFGVGSYHQGDVFAGAAITTIDSISIIIAIAPFTYLPILQENGGLGVLATSSWALIGFLLGRIVGFTAPWLHYHYYEKQIINSKTDPHNSDPNSVLSPTLLNYQFSF</sequence>
<comment type="caution">
    <text evidence="2">The sequence shown here is derived from an EMBL/GenBank/DDBJ whole genome shotgun (WGS) entry which is preliminary data.</text>
</comment>
<protein>
    <submittedName>
        <fullName evidence="2">Uncharacterized protein</fullName>
    </submittedName>
</protein>
<keyword evidence="1" id="KW-0732">Signal</keyword>
<dbReference type="AlphaFoldDB" id="A0A2M7FZX7"/>
<feature type="chain" id="PRO_5014701875" evidence="1">
    <location>
        <begin position="29"/>
        <end position="157"/>
    </location>
</feature>
<feature type="signal peptide" evidence="1">
    <location>
        <begin position="1"/>
        <end position="28"/>
    </location>
</feature>
<dbReference type="Proteomes" id="UP000231019">
    <property type="component" value="Unassembled WGS sequence"/>
</dbReference>
<gene>
    <name evidence="2" type="ORF">COW36_20835</name>
</gene>
<evidence type="ECO:0000256" key="1">
    <source>
        <dbReference type="SAM" id="SignalP"/>
    </source>
</evidence>